<gene>
    <name evidence="1" type="ORF">SAMN04489742_2332</name>
</gene>
<evidence type="ECO:0000313" key="1">
    <source>
        <dbReference type="EMBL" id="SDQ73177.1"/>
    </source>
</evidence>
<dbReference type="KEGG" id="acry:AC20117_05760"/>
<name>A0A1H1D9G5_9MICC</name>
<organism evidence="1 2">
    <name type="scientific">Crystallibacter crystallopoietes</name>
    <dbReference type="NCBI Taxonomy" id="37928"/>
    <lineage>
        <taxon>Bacteria</taxon>
        <taxon>Bacillati</taxon>
        <taxon>Actinomycetota</taxon>
        <taxon>Actinomycetes</taxon>
        <taxon>Micrococcales</taxon>
        <taxon>Micrococcaceae</taxon>
        <taxon>Crystallibacter</taxon>
    </lineage>
</organism>
<dbReference type="AlphaFoldDB" id="A0A1H1D9G5"/>
<dbReference type="STRING" id="37928.SAMN04489742_2332"/>
<dbReference type="Proteomes" id="UP000181917">
    <property type="component" value="Unassembled WGS sequence"/>
</dbReference>
<keyword evidence="2" id="KW-1185">Reference proteome</keyword>
<dbReference type="GO" id="GO:0016740">
    <property type="term" value="F:transferase activity"/>
    <property type="evidence" value="ECO:0007669"/>
    <property type="project" value="UniProtKB-KW"/>
</dbReference>
<sequence>MTATQSVFLRLQKIARDRKRPADEIFTLYGLERFLGRLAATPFADDFCLKGGVLLSAHALRRPTRDIDMQALDFQLDVDHVTEVVKAVCDVVVEDGLIFDGVAMKIERIRDEAEYSGLRVTLPALLGRTRLGIKLDISTGDPIWPELEQIEVPSLLGGSVKMQGHPLATVIAEKTVTMIQRGSTSTRWRDLLDVAVLSDRFEFGAGDIRAAAVRVARHRGAELRLLRPLMAGYGAIGQVKWAAWRRKLRLEDLCEQNLDEQVERVLTFIEPVFDGSAEDHHRWSPDARSWS</sequence>
<keyword evidence="1" id="KW-0808">Transferase</keyword>
<evidence type="ECO:0000313" key="2">
    <source>
        <dbReference type="Proteomes" id="UP000181917"/>
    </source>
</evidence>
<protein>
    <submittedName>
        <fullName evidence="1">Nucleotidyl transferase AbiEii toxin, Type IV TA system</fullName>
    </submittedName>
</protein>
<proteinExistence type="predicted"/>
<dbReference type="Pfam" id="PF08843">
    <property type="entry name" value="AbiEii"/>
    <property type="match status" value="1"/>
</dbReference>
<reference evidence="1 2" key="1">
    <citation type="submission" date="2016-10" db="EMBL/GenBank/DDBJ databases">
        <authorList>
            <person name="de Groot N.N."/>
        </authorList>
    </citation>
    <scope>NUCLEOTIDE SEQUENCE [LARGE SCALE GENOMIC DNA]</scope>
    <source>
        <strain evidence="1 2">DSM 20117</strain>
    </source>
</reference>
<accession>A0A1H1D9G5</accession>
<dbReference type="InterPro" id="IPR014942">
    <property type="entry name" value="AbiEii"/>
</dbReference>
<dbReference type="RefSeq" id="WP_074700547.1">
    <property type="nucleotide sequence ID" value="NZ_CP018863.1"/>
</dbReference>
<dbReference type="EMBL" id="FNKH01000002">
    <property type="protein sequence ID" value="SDQ73177.1"/>
    <property type="molecule type" value="Genomic_DNA"/>
</dbReference>